<keyword evidence="4" id="KW-1185">Reference proteome</keyword>
<dbReference type="EMBL" id="JAVREV010000015">
    <property type="protein sequence ID" value="MDT0445710.1"/>
    <property type="molecule type" value="Genomic_DNA"/>
</dbReference>
<reference evidence="4" key="1">
    <citation type="submission" date="2023-07" db="EMBL/GenBank/DDBJ databases">
        <title>30 novel species of actinomycetes from the DSMZ collection.</title>
        <authorList>
            <person name="Nouioui I."/>
        </authorList>
    </citation>
    <scope>NUCLEOTIDE SEQUENCE [LARGE SCALE GENOMIC DNA]</scope>
    <source>
        <strain evidence="4">DSM 41886</strain>
    </source>
</reference>
<evidence type="ECO:0000259" key="2">
    <source>
        <dbReference type="Pfam" id="PF14028"/>
    </source>
</evidence>
<dbReference type="RefSeq" id="WP_311619896.1">
    <property type="nucleotide sequence ID" value="NZ_JAVREV010000015.1"/>
</dbReference>
<feature type="domain" description="Thiopeptide-type bacteriocin biosynthesis" evidence="2">
    <location>
        <begin position="758"/>
        <end position="1004"/>
    </location>
</feature>
<evidence type="ECO:0000313" key="4">
    <source>
        <dbReference type="Proteomes" id="UP001183615"/>
    </source>
</evidence>
<proteinExistence type="predicted"/>
<dbReference type="Proteomes" id="UP001183615">
    <property type="component" value="Unassembled WGS sequence"/>
</dbReference>
<protein>
    <submittedName>
        <fullName evidence="3">Lantibiotic dehydratase</fullName>
    </submittedName>
</protein>
<name>A0ABU2SDC5_9ACTN</name>
<dbReference type="NCBIfam" id="TIGR03891">
    <property type="entry name" value="thiopep_ocin"/>
    <property type="match status" value="1"/>
</dbReference>
<dbReference type="InterPro" id="IPR023809">
    <property type="entry name" value="Thiopep_bacteriocin_synth_dom"/>
</dbReference>
<organism evidence="3 4">
    <name type="scientific">Streptomyces johnsoniae</name>
    <dbReference type="NCBI Taxonomy" id="3075532"/>
    <lineage>
        <taxon>Bacteria</taxon>
        <taxon>Bacillati</taxon>
        <taxon>Actinomycetota</taxon>
        <taxon>Actinomycetes</taxon>
        <taxon>Kitasatosporales</taxon>
        <taxon>Streptomycetaceae</taxon>
        <taxon>Streptomyces</taxon>
    </lineage>
</organism>
<dbReference type="Pfam" id="PF14028">
    <property type="entry name" value="Lant_dehydr_C"/>
    <property type="match status" value="1"/>
</dbReference>
<evidence type="ECO:0000313" key="3">
    <source>
        <dbReference type="EMBL" id="MDT0445710.1"/>
    </source>
</evidence>
<comment type="caution">
    <text evidence="3">The sequence shown here is derived from an EMBL/GenBank/DDBJ whole genome shotgun (WGS) entry which is preliminary data.</text>
</comment>
<feature type="domain" description="Lantibiotic dehydratase N-terminal" evidence="1">
    <location>
        <begin position="51"/>
        <end position="687"/>
    </location>
</feature>
<evidence type="ECO:0000259" key="1">
    <source>
        <dbReference type="Pfam" id="PF04738"/>
    </source>
</evidence>
<sequence length="1017" mass="110554">MRTSTGTPLYRHTRAAVLRAASVPLTSDPDIWPEPSDPGAVRAWLERVWSDPQTAEAVRLASPTLAHRIDTARAGGELSARQLRRVTLSTARYLLRATGRPTPFGLFAGVAPVTVGDTAWTSFAGSHRGTAGADAQWLADITSRLEANDELLNRLPVVFTNLAQPRGRYLQVPHGPGRVAIRNTAAVTVAKEAAASPVPFRSLAGKLADRFPAAGPGVVRRMLTELIRQGFLITSLRAPLTVADPLEYLITRLREAGADTVAGAAGWLEELQAVHREVHRHNHVSTPGEQARLRAALTGRMRRVPTAGRTPLVINLRLGCEAQIPRSVAHEAERAASVLLRLTREPTGPAAWREWYTAFCERYGTGTLVPLGEVLHPDAGLGYPAGYPGSVYPQPRSVLTARDERLATLAWQAMADGSREITLTDELIHSLAADLLDERYIPPHVEVSARIHAVSPQAIGRGEFTLSVAPGRSAGTFTARFADITGPALAHVYGALPTVTDGALAAQLSTPPIYPHAQNICRTPLFLRHVIPLGEHRAPEAGVEVIELEDLALTATRERLHLVSISRRRVVEPQIFHALAIEKQLVPLARFLTQISRAGLAAWTEFDWGPHARLPILPRVRYRRTILSPARWRLTARDLPQAAADPTGWHCALTEWRDRWQCPAAVELREEDRSLRLDLDVPLHAALVHAHLGRYGTAILAESADSADELGWIGGHAHEVALPLVAAGPLAPNPLVGSLPVVTNHGHGQAPASAASRWLNARISTHPERMDEIIADHLPGLLAELGEETSYWFVRYRSARETDHIRLRVRIPSDDEATVCTQAVARWADQLRGERLVGPLAFGTYHPETGRYGTGTAMEAAETVFTADSEAVAAQLRHLTASAVSPIALTVWGMVDTVRGFLGAEQAMRWLSSHPVPAVRQTADRVTAGEAVRLAQHLTPDSFSGQIAAAWQARAKALAAYAAVLPDGMNTDAVLESLLHMHHNRARGIDRDGEAVCRRLARQAALAWHHQKGGEAR</sequence>
<dbReference type="InterPro" id="IPR006827">
    <property type="entry name" value="Lant_deHydtase_N"/>
</dbReference>
<gene>
    <name evidence="3" type="ORF">RM779_24380</name>
</gene>
<dbReference type="Pfam" id="PF04738">
    <property type="entry name" value="Lant_dehydr_N"/>
    <property type="match status" value="1"/>
</dbReference>
<accession>A0ABU2SDC5</accession>